<evidence type="ECO:0000256" key="8">
    <source>
        <dbReference type="SAM" id="Phobius"/>
    </source>
</evidence>
<feature type="transmembrane region" description="Helical" evidence="8">
    <location>
        <begin position="424"/>
        <end position="442"/>
    </location>
</feature>
<dbReference type="GO" id="GO:0022857">
    <property type="term" value="F:transmembrane transporter activity"/>
    <property type="evidence" value="ECO:0007669"/>
    <property type="project" value="TreeGrafter"/>
</dbReference>
<feature type="transmembrane region" description="Helical" evidence="8">
    <location>
        <begin position="375"/>
        <end position="396"/>
    </location>
</feature>
<dbReference type="GO" id="GO:0005886">
    <property type="term" value="C:plasma membrane"/>
    <property type="evidence" value="ECO:0007669"/>
    <property type="project" value="UniProtKB-SubCell"/>
</dbReference>
<keyword evidence="2" id="KW-1003">Cell membrane</keyword>
<organism evidence="10 11">
    <name type="scientific">Streptomyces tsukubensis</name>
    <dbReference type="NCBI Taxonomy" id="83656"/>
    <lineage>
        <taxon>Bacteria</taxon>
        <taxon>Bacillati</taxon>
        <taxon>Actinomycetota</taxon>
        <taxon>Actinomycetes</taxon>
        <taxon>Kitasatosporales</taxon>
        <taxon>Streptomycetaceae</taxon>
        <taxon>Streptomyces</taxon>
    </lineage>
</organism>
<protein>
    <recommendedName>
        <fullName evidence="9">ABC3 transporter permease C-terminal domain-containing protein</fullName>
    </recommendedName>
</protein>
<feature type="region of interest" description="Disordered" evidence="7">
    <location>
        <begin position="855"/>
        <end position="888"/>
    </location>
</feature>
<feature type="domain" description="ABC3 transporter permease C-terminal" evidence="9">
    <location>
        <begin position="738"/>
        <end position="853"/>
    </location>
</feature>
<dbReference type="InterPro" id="IPR050250">
    <property type="entry name" value="Macrolide_Exporter_MacB"/>
</dbReference>
<keyword evidence="5 8" id="KW-0472">Membrane</keyword>
<feature type="transmembrane region" description="Helical" evidence="8">
    <location>
        <begin position="830"/>
        <end position="851"/>
    </location>
</feature>
<name>A0A1V4A1U3_9ACTN</name>
<dbReference type="EMBL" id="MVFC01000034">
    <property type="protein sequence ID" value="OON72933.1"/>
    <property type="molecule type" value="Genomic_DNA"/>
</dbReference>
<evidence type="ECO:0000256" key="5">
    <source>
        <dbReference type="ARBA" id="ARBA00023136"/>
    </source>
</evidence>
<dbReference type="Pfam" id="PF02687">
    <property type="entry name" value="FtsX"/>
    <property type="match status" value="2"/>
</dbReference>
<feature type="transmembrane region" description="Helical" evidence="8">
    <location>
        <begin position="506"/>
        <end position="525"/>
    </location>
</feature>
<comment type="caution">
    <text evidence="10">The sequence shown here is derived from an EMBL/GenBank/DDBJ whole genome shotgun (WGS) entry which is preliminary data.</text>
</comment>
<dbReference type="RefSeq" id="WP_077972803.1">
    <property type="nucleotide sequence ID" value="NZ_CP045178.1"/>
</dbReference>
<feature type="transmembrane region" description="Helical" evidence="8">
    <location>
        <begin position="333"/>
        <end position="355"/>
    </location>
</feature>
<feature type="domain" description="ABC3 transporter permease C-terminal" evidence="9">
    <location>
        <begin position="284"/>
        <end position="403"/>
    </location>
</feature>
<dbReference type="STRING" id="83656.B1H18_28415"/>
<feature type="transmembrane region" description="Helical" evidence="8">
    <location>
        <begin position="448"/>
        <end position="472"/>
    </location>
</feature>
<dbReference type="PANTHER" id="PTHR30572:SF4">
    <property type="entry name" value="ABC TRANSPORTER PERMEASE YTRF"/>
    <property type="match status" value="1"/>
</dbReference>
<feature type="transmembrane region" description="Helical" evidence="8">
    <location>
        <begin position="734"/>
        <end position="758"/>
    </location>
</feature>
<keyword evidence="4 8" id="KW-1133">Transmembrane helix</keyword>
<dbReference type="OrthoDB" id="3223244at2"/>
<comment type="subcellular location">
    <subcellularLocation>
        <location evidence="1">Cell membrane</location>
        <topology evidence="1">Multi-pass membrane protein</topology>
    </subcellularLocation>
</comment>
<evidence type="ECO:0000256" key="1">
    <source>
        <dbReference type="ARBA" id="ARBA00004651"/>
    </source>
</evidence>
<evidence type="ECO:0000256" key="4">
    <source>
        <dbReference type="ARBA" id="ARBA00022989"/>
    </source>
</evidence>
<proteinExistence type="inferred from homology"/>
<evidence type="ECO:0000259" key="9">
    <source>
        <dbReference type="Pfam" id="PF02687"/>
    </source>
</evidence>
<keyword evidence="11" id="KW-1185">Reference proteome</keyword>
<evidence type="ECO:0000256" key="6">
    <source>
        <dbReference type="ARBA" id="ARBA00038076"/>
    </source>
</evidence>
<feature type="transmembrane region" description="Helical" evidence="8">
    <location>
        <begin position="12"/>
        <end position="32"/>
    </location>
</feature>
<reference evidence="10 11" key="1">
    <citation type="submission" date="2017-02" db="EMBL/GenBank/DDBJ databases">
        <title>Draft Genome Sequence of Streptomyces tsukubaensis F601, a Producer of the immunosuppressant tacrolimus FK506.</title>
        <authorList>
            <person name="Zong G."/>
            <person name="Zhong C."/>
            <person name="Fu J."/>
            <person name="Qin R."/>
            <person name="Cao G."/>
        </authorList>
    </citation>
    <scope>NUCLEOTIDE SEQUENCE [LARGE SCALE GENOMIC DNA]</scope>
    <source>
        <strain evidence="10 11">F601</strain>
    </source>
</reference>
<dbReference type="PANTHER" id="PTHR30572">
    <property type="entry name" value="MEMBRANE COMPONENT OF TRANSPORTER-RELATED"/>
    <property type="match status" value="1"/>
</dbReference>
<feature type="transmembrane region" description="Helical" evidence="8">
    <location>
        <begin position="281"/>
        <end position="306"/>
    </location>
</feature>
<comment type="similarity">
    <text evidence="6">Belongs to the ABC-4 integral membrane protein family.</text>
</comment>
<keyword evidence="3 8" id="KW-0812">Transmembrane</keyword>
<dbReference type="AlphaFoldDB" id="A0A1V4A1U3"/>
<dbReference type="Proteomes" id="UP000190539">
    <property type="component" value="Unassembled WGS sequence"/>
</dbReference>
<feature type="transmembrane region" description="Helical" evidence="8">
    <location>
        <begin position="779"/>
        <end position="810"/>
    </location>
</feature>
<evidence type="ECO:0000256" key="2">
    <source>
        <dbReference type="ARBA" id="ARBA00022475"/>
    </source>
</evidence>
<evidence type="ECO:0000256" key="7">
    <source>
        <dbReference type="SAM" id="MobiDB-lite"/>
    </source>
</evidence>
<evidence type="ECO:0000313" key="10">
    <source>
        <dbReference type="EMBL" id="OON72933.1"/>
    </source>
</evidence>
<gene>
    <name evidence="10" type="ORF">B1H18_28415</name>
</gene>
<accession>A0A1V4A1U3</accession>
<sequence length="888" mass="90225">MLTIAVQTLRTRFTLFIGTFIALSLGVALIAGTGQVLDATRKQSGAPAPGRYDAADVVVRAPQSYSVTFGTGDGAYEETRTGTRPHRLGDADKVGREVAAVDGVEKAVVDRSVPARLLSEPDGDTLAETVARGWTNAPLAPFHLDEGKTPARPGEAVLGITPGAEPVARVGEKLTLLTAQGPQEVRVVGLAERSGAKKDADGSGLSAVFLTDSAVTRLSPAPAQADAVAVVAKPGVDAGTLAKRIGSALSDSGLTAYTGGAKDSGTAGASKADALGEVATLLALMALIGCFVSVFVVSGTFAFSIAQRRRELALLRTVGATPSQVTRMVVAEAAVLGLIASAVGCALGVQGSGLIVSVLKHYDMAPADMTVPMSVPVLVICFVLGLVVALLGVFAASRRAAKVRPVETLRESDVETKVMTTGRWITGGLFLALSVFLILLLPRAGDDGAVVISMVLTEILVVAMVAFAPVLVPPLVRVAAWPLSALTRFTGTLAADSARSAVRRTASCAAPILVTVAVAGSLVSMSNATSATSINDERAHLRAGVVVQAGGEVGVPSAGVRELAGLPGVREASPTLVTSGFVVGYNALIPNTIGAVDAGELADGFTLDAAKGSMDALKGDTVAVSSTVADQAGWSAGEEVTLRLSDTTAMKLKVAAVLKSTAGLPGVLLPRDTLLRASPGLAPDRVYLSLADGARQDTVAQAAGKVAGRYGAEALSRDAWLDRSAEAAEQEGRVLVLVLLGMALFYTGIAIANTLVMAAEQRAGGVLLLRRLGATGGQVVRSVLWETLTVVVVGGVLGIAAAGVTVLGMARALSQASGDTAAFPIPWAEMGGVLGGCLVVAMIASLIPTVLQLRSSRPPKPPASAATRPGPGNGAAPHQVEPPVSSRF</sequence>
<dbReference type="InterPro" id="IPR003838">
    <property type="entry name" value="ABC3_permease_C"/>
</dbReference>
<evidence type="ECO:0000313" key="11">
    <source>
        <dbReference type="Proteomes" id="UP000190539"/>
    </source>
</evidence>
<evidence type="ECO:0000256" key="3">
    <source>
        <dbReference type="ARBA" id="ARBA00022692"/>
    </source>
</evidence>